<feature type="transmembrane region" description="Helical" evidence="1">
    <location>
        <begin position="83"/>
        <end position="104"/>
    </location>
</feature>
<feature type="transmembrane region" description="Helical" evidence="1">
    <location>
        <begin position="134"/>
        <end position="156"/>
    </location>
</feature>
<evidence type="ECO:0000256" key="1">
    <source>
        <dbReference type="SAM" id="Phobius"/>
    </source>
</evidence>
<accession>A0A543LI29</accession>
<name>A0A543LI29_9BURK</name>
<organism evidence="2 3">
    <name type="scientific">Acidovorax temperans</name>
    <dbReference type="NCBI Taxonomy" id="80878"/>
    <lineage>
        <taxon>Bacteria</taxon>
        <taxon>Pseudomonadati</taxon>
        <taxon>Pseudomonadota</taxon>
        <taxon>Betaproteobacteria</taxon>
        <taxon>Burkholderiales</taxon>
        <taxon>Comamonadaceae</taxon>
        <taxon>Acidovorax</taxon>
    </lineage>
</organism>
<evidence type="ECO:0000313" key="3">
    <source>
        <dbReference type="Proteomes" id="UP000316993"/>
    </source>
</evidence>
<keyword evidence="1" id="KW-0472">Membrane</keyword>
<dbReference type="EMBL" id="VFPV01000001">
    <property type="protein sequence ID" value="TQN07008.1"/>
    <property type="molecule type" value="Genomic_DNA"/>
</dbReference>
<comment type="caution">
    <text evidence="2">The sequence shown here is derived from an EMBL/GenBank/DDBJ whole genome shotgun (WGS) entry which is preliminary data.</text>
</comment>
<proteinExistence type="predicted"/>
<protein>
    <submittedName>
        <fullName evidence="2">Uncharacterized protein</fullName>
    </submittedName>
</protein>
<gene>
    <name evidence="2" type="ORF">BDD18_0087</name>
</gene>
<evidence type="ECO:0000313" key="2">
    <source>
        <dbReference type="EMBL" id="TQN07008.1"/>
    </source>
</evidence>
<feature type="transmembrane region" description="Helical" evidence="1">
    <location>
        <begin position="44"/>
        <end position="62"/>
    </location>
</feature>
<reference evidence="2 3" key="1">
    <citation type="submission" date="2019-06" db="EMBL/GenBank/DDBJ databases">
        <title>Genomic Encyclopedia of Archaeal and Bacterial Type Strains, Phase II (KMG-II): from individual species to whole genera.</title>
        <authorList>
            <person name="Goeker M."/>
        </authorList>
    </citation>
    <scope>NUCLEOTIDE SEQUENCE [LARGE SCALE GENOMIC DNA]</scope>
    <source>
        <strain evidence="2 3">DSM 7270</strain>
    </source>
</reference>
<keyword evidence="1" id="KW-1133">Transmembrane helix</keyword>
<dbReference type="Proteomes" id="UP000316993">
    <property type="component" value="Unassembled WGS sequence"/>
</dbReference>
<sequence>MLGLRCLCLEQCTPSARTHPIHRPCRYHRQHHPPALAALHHQPTMLTLLYYALMLLVGFVFYRHGQKLLRQGYRDRNGEPTQGMVGPVGFLVLGAVGCYLLFALLRALARGEVPCVGKGCAGQIYTLAEQAGPYWANVFFLLWCVLAFGYALYVTLKIWLRP</sequence>
<keyword evidence="1" id="KW-0812">Transmembrane</keyword>
<dbReference type="AlphaFoldDB" id="A0A543LI29"/>